<dbReference type="AlphaFoldDB" id="A0A7C4Y6I0"/>
<dbReference type="InterPro" id="IPR016152">
    <property type="entry name" value="PTrfase/Anion_transptr"/>
</dbReference>
<dbReference type="PANTHER" id="PTHR47738:SF2">
    <property type="entry name" value="PTS SYSTEM FRUCTOSE-LIKE EIIA COMPONENT"/>
    <property type="match status" value="1"/>
</dbReference>
<keyword evidence="2" id="KW-0813">Transport</keyword>
<sequence>MKVRDIFKNTIVALDVEASSKEELIRKLVDYFPFDKYKKDFIYDTILKRESFGSTGIGDGIAIPHARILLIKELSIIIARLKKPIDFNSIDNKPVKFVFLIVAPPNDPKNRYLITLGKIAELAVELNKNKKLFETNDQNEFLEELIKILEKKK</sequence>
<dbReference type="Gene3D" id="3.40.930.10">
    <property type="entry name" value="Mannitol-specific EII, Chain A"/>
    <property type="match status" value="1"/>
</dbReference>
<protein>
    <submittedName>
        <fullName evidence="2">PTS sugar transporter subunit IIA</fullName>
    </submittedName>
</protein>
<dbReference type="SUPFAM" id="SSF55804">
    <property type="entry name" value="Phoshotransferase/anion transport protein"/>
    <property type="match status" value="1"/>
</dbReference>
<name>A0A7C4Y6I0_UNCW3</name>
<evidence type="ECO:0000259" key="1">
    <source>
        <dbReference type="PROSITE" id="PS51094"/>
    </source>
</evidence>
<dbReference type="PROSITE" id="PS00372">
    <property type="entry name" value="PTS_EIIA_TYPE_2_HIS"/>
    <property type="match status" value="1"/>
</dbReference>
<dbReference type="InterPro" id="IPR002178">
    <property type="entry name" value="PTS_EIIA_type-2_dom"/>
</dbReference>
<dbReference type="CDD" id="cd00211">
    <property type="entry name" value="PTS_IIA_fru"/>
    <property type="match status" value="1"/>
</dbReference>
<dbReference type="PANTHER" id="PTHR47738">
    <property type="entry name" value="PTS SYSTEM FRUCTOSE-LIKE EIIA COMPONENT-RELATED"/>
    <property type="match status" value="1"/>
</dbReference>
<accession>A0A7C4Y6I0</accession>
<feature type="domain" description="PTS EIIA type-2" evidence="1">
    <location>
        <begin position="5"/>
        <end position="152"/>
    </location>
</feature>
<dbReference type="InterPro" id="IPR051541">
    <property type="entry name" value="PTS_SugarTrans_NitroReg"/>
</dbReference>
<comment type="caution">
    <text evidence="2">The sequence shown here is derived from an EMBL/GenBank/DDBJ whole genome shotgun (WGS) entry which is preliminary data.</text>
</comment>
<proteinExistence type="predicted"/>
<dbReference type="PROSITE" id="PS51094">
    <property type="entry name" value="PTS_EIIA_TYPE_2"/>
    <property type="match status" value="1"/>
</dbReference>
<evidence type="ECO:0000313" key="2">
    <source>
        <dbReference type="EMBL" id="HGW92223.1"/>
    </source>
</evidence>
<gene>
    <name evidence="2" type="ORF">ENV67_06775</name>
</gene>
<dbReference type="EMBL" id="DTHG01000083">
    <property type="protein sequence ID" value="HGW92223.1"/>
    <property type="molecule type" value="Genomic_DNA"/>
</dbReference>
<keyword evidence="2" id="KW-0762">Sugar transport</keyword>
<reference evidence="2" key="1">
    <citation type="journal article" date="2020" name="mSystems">
        <title>Genome- and Community-Level Interaction Insights into Carbon Utilization and Element Cycling Functions of Hydrothermarchaeota in Hydrothermal Sediment.</title>
        <authorList>
            <person name="Zhou Z."/>
            <person name="Liu Y."/>
            <person name="Xu W."/>
            <person name="Pan J."/>
            <person name="Luo Z.H."/>
            <person name="Li M."/>
        </authorList>
    </citation>
    <scope>NUCLEOTIDE SEQUENCE [LARGE SCALE GENOMIC DNA]</scope>
    <source>
        <strain evidence="2">SpSt-780</strain>
    </source>
</reference>
<dbReference type="Pfam" id="PF00359">
    <property type="entry name" value="PTS_EIIA_2"/>
    <property type="match status" value="1"/>
</dbReference>
<organism evidence="2">
    <name type="scientific">candidate division WOR-3 bacterium</name>
    <dbReference type="NCBI Taxonomy" id="2052148"/>
    <lineage>
        <taxon>Bacteria</taxon>
        <taxon>Bacteria division WOR-3</taxon>
    </lineage>
</organism>